<reference evidence="2 3" key="1">
    <citation type="submission" date="2020-11" db="EMBL/GenBank/DDBJ databases">
        <title>Algicoccus daihaiensis sp.nov., isolated from Daihai Lake in Inner Mongolia.</title>
        <authorList>
            <person name="Kai J."/>
        </authorList>
    </citation>
    <scope>NUCLEOTIDE SEQUENCE [LARGE SCALE GENOMIC DNA]</scope>
    <source>
        <strain evidence="3">f23</strain>
    </source>
</reference>
<dbReference type="InterPro" id="IPR003425">
    <property type="entry name" value="CCB3/YggT"/>
</dbReference>
<gene>
    <name evidence="2" type="ORF">DHf2319_12145</name>
</gene>
<accession>A0ABY4AIQ9</accession>
<feature type="transmembrane region" description="Helical" evidence="1">
    <location>
        <begin position="7"/>
        <end position="27"/>
    </location>
</feature>
<sequence>MTGDILTFLIEISFTILGAAFLARAWLHAIRFHPFNPFAQLIYRMTEWLCKPLRAALPASRSIDWASLLGVYLVALFYLFFMWVLATRSMPPSQLIGPGMLAAAVTMGRWALNLVIWMTLIQAILSWVNPMAPIMPVLRTLTDPMLEPIRRILPNFSGFDFSPLALLILAQVALMVLNRISYTLVGL</sequence>
<evidence type="ECO:0000313" key="3">
    <source>
        <dbReference type="Proteomes" id="UP000831607"/>
    </source>
</evidence>
<feature type="transmembrane region" description="Helical" evidence="1">
    <location>
        <begin position="164"/>
        <end position="185"/>
    </location>
</feature>
<dbReference type="Proteomes" id="UP000831607">
    <property type="component" value="Chromosome"/>
</dbReference>
<evidence type="ECO:0000313" key="2">
    <source>
        <dbReference type="EMBL" id="UOD50174.1"/>
    </source>
</evidence>
<dbReference type="RefSeq" id="WP_243478572.1">
    <property type="nucleotide sequence ID" value="NZ_CP063982.1"/>
</dbReference>
<keyword evidence="1" id="KW-1133">Transmembrane helix</keyword>
<protein>
    <submittedName>
        <fullName evidence="2">YggT family protein</fullName>
    </submittedName>
</protein>
<feature type="transmembrane region" description="Helical" evidence="1">
    <location>
        <begin position="107"/>
        <end position="128"/>
    </location>
</feature>
<dbReference type="Pfam" id="PF02325">
    <property type="entry name" value="CCB3_YggT"/>
    <property type="match status" value="2"/>
</dbReference>
<keyword evidence="3" id="KW-1185">Reference proteome</keyword>
<proteinExistence type="predicted"/>
<keyword evidence="1" id="KW-0812">Transmembrane</keyword>
<name>A0ABY4AIQ9_9BURK</name>
<feature type="transmembrane region" description="Helical" evidence="1">
    <location>
        <begin position="65"/>
        <end position="86"/>
    </location>
</feature>
<dbReference type="EMBL" id="CP063982">
    <property type="protein sequence ID" value="UOD50174.1"/>
    <property type="molecule type" value="Genomic_DNA"/>
</dbReference>
<keyword evidence="1" id="KW-0472">Membrane</keyword>
<organism evidence="2 3">
    <name type="scientific">Orrella daihaiensis</name>
    <dbReference type="NCBI Taxonomy" id="2782176"/>
    <lineage>
        <taxon>Bacteria</taxon>
        <taxon>Pseudomonadati</taxon>
        <taxon>Pseudomonadota</taxon>
        <taxon>Betaproteobacteria</taxon>
        <taxon>Burkholderiales</taxon>
        <taxon>Alcaligenaceae</taxon>
        <taxon>Orrella</taxon>
    </lineage>
</organism>
<evidence type="ECO:0000256" key="1">
    <source>
        <dbReference type="SAM" id="Phobius"/>
    </source>
</evidence>